<evidence type="ECO:0000313" key="7">
    <source>
        <dbReference type="Proteomes" id="UP000216446"/>
    </source>
</evidence>
<keyword evidence="2" id="KW-1283">Bacterial microcompartment</keyword>
<dbReference type="GO" id="GO:0031469">
    <property type="term" value="C:bacterial microcompartment"/>
    <property type="evidence" value="ECO:0007669"/>
    <property type="project" value="UniProtKB-SubCell"/>
</dbReference>
<reference evidence="6 7" key="1">
    <citation type="submission" date="2016-11" db="EMBL/GenBank/DDBJ databases">
        <title>Study of marine rhodopsin-containing bacteria.</title>
        <authorList>
            <person name="Yoshizawa S."/>
            <person name="Kumagai Y."/>
            <person name="Kogure K."/>
        </authorList>
    </citation>
    <scope>NUCLEOTIDE SEQUENCE [LARGE SCALE GENOMIC DNA]</scope>
    <source>
        <strain evidence="6 7">SG-29</strain>
    </source>
</reference>
<evidence type="ECO:0000256" key="1">
    <source>
        <dbReference type="ARBA" id="ARBA00024322"/>
    </source>
</evidence>
<dbReference type="InterPro" id="IPR037233">
    <property type="entry name" value="CcmK-like_sf"/>
</dbReference>
<organism evidence="6 7">
    <name type="scientific">Rubricoccus marinus</name>
    <dbReference type="NCBI Taxonomy" id="716817"/>
    <lineage>
        <taxon>Bacteria</taxon>
        <taxon>Pseudomonadati</taxon>
        <taxon>Rhodothermota</taxon>
        <taxon>Rhodothermia</taxon>
        <taxon>Rhodothermales</taxon>
        <taxon>Rubricoccaceae</taxon>
        <taxon>Rubricoccus</taxon>
    </lineage>
</organism>
<keyword evidence="7" id="KW-1185">Reference proteome</keyword>
<evidence type="ECO:0000259" key="5">
    <source>
        <dbReference type="PROSITE" id="PS51930"/>
    </source>
</evidence>
<name>A0A259U3G8_9BACT</name>
<comment type="similarity">
    <text evidence="3">Belongs to the bacterial microcompartments protein family.</text>
</comment>
<dbReference type="PANTHER" id="PTHR33941">
    <property type="entry name" value="PROPANEDIOL UTILIZATION PROTEIN PDUA"/>
    <property type="match status" value="1"/>
</dbReference>
<dbReference type="AlphaFoldDB" id="A0A259U3G8"/>
<dbReference type="Proteomes" id="UP000216446">
    <property type="component" value="Unassembled WGS sequence"/>
</dbReference>
<dbReference type="PROSITE" id="PS51930">
    <property type="entry name" value="BMC_2"/>
    <property type="match status" value="1"/>
</dbReference>
<dbReference type="SUPFAM" id="SSF143414">
    <property type="entry name" value="CcmK-like"/>
    <property type="match status" value="1"/>
</dbReference>
<feature type="compositionally biased region" description="Low complexity" evidence="4">
    <location>
        <begin position="110"/>
        <end position="122"/>
    </location>
</feature>
<comment type="caution">
    <text evidence="6">The sequence shown here is derived from an EMBL/GenBank/DDBJ whole genome shotgun (WGS) entry which is preliminary data.</text>
</comment>
<protein>
    <recommendedName>
        <fullName evidence="5">BMC domain-containing protein</fullName>
    </recommendedName>
</protein>
<dbReference type="Gene3D" id="3.30.70.1710">
    <property type="match status" value="1"/>
</dbReference>
<dbReference type="EMBL" id="MQWB01000001">
    <property type="protein sequence ID" value="OZC04565.1"/>
    <property type="molecule type" value="Genomic_DNA"/>
</dbReference>
<dbReference type="SMART" id="SM00877">
    <property type="entry name" value="BMC"/>
    <property type="match status" value="1"/>
</dbReference>
<dbReference type="InParanoid" id="A0A259U3G8"/>
<dbReference type="Pfam" id="PF00936">
    <property type="entry name" value="BMC"/>
    <property type="match status" value="1"/>
</dbReference>
<dbReference type="InterPro" id="IPR000249">
    <property type="entry name" value="BMC_dom"/>
</dbReference>
<evidence type="ECO:0000313" key="6">
    <source>
        <dbReference type="EMBL" id="OZC04565.1"/>
    </source>
</evidence>
<dbReference type="InterPro" id="IPR044872">
    <property type="entry name" value="CcmK/CsoS1_BMC"/>
</dbReference>
<dbReference type="CDD" id="cd07045">
    <property type="entry name" value="BMC_CcmK_like"/>
    <property type="match status" value="1"/>
</dbReference>
<feature type="region of interest" description="Disordered" evidence="4">
    <location>
        <begin position="88"/>
        <end position="124"/>
    </location>
</feature>
<gene>
    <name evidence="6" type="ORF">BSZ36_03175</name>
</gene>
<evidence type="ECO:0000256" key="2">
    <source>
        <dbReference type="ARBA" id="ARBA00024446"/>
    </source>
</evidence>
<accession>A0A259U3G8</accession>
<feature type="domain" description="BMC" evidence="5">
    <location>
        <begin position="3"/>
        <end position="87"/>
    </location>
</feature>
<sequence>MGALGMLETHGLVAAIEAADAMLKAAPVRLLQQQRTNPALITHFVVGEVGAVQAAVDAGRMAAERVGRVAAAHVIPRPGEGLLSTIVFPETGKPKTAPSKAPDKASETEGASGPPDAASGADYASMTVRELRSLARDQQDEAMSGREIARATKAELVAYLSEVA</sequence>
<evidence type="ECO:0000256" key="3">
    <source>
        <dbReference type="PROSITE-ProRule" id="PRU01278"/>
    </source>
</evidence>
<evidence type="ECO:0000256" key="4">
    <source>
        <dbReference type="SAM" id="MobiDB-lite"/>
    </source>
</evidence>
<comment type="subcellular location">
    <subcellularLocation>
        <location evidence="1">Bacterial microcompartment</location>
    </subcellularLocation>
</comment>
<dbReference type="InterPro" id="IPR050575">
    <property type="entry name" value="BMC_shell"/>
</dbReference>
<proteinExistence type="inferred from homology"/>
<dbReference type="PANTHER" id="PTHR33941:SF11">
    <property type="entry name" value="BACTERIAL MICROCOMPARTMENT SHELL PROTEIN PDUJ"/>
    <property type="match status" value="1"/>
</dbReference>